<feature type="domain" description="MAGE" evidence="2">
    <location>
        <begin position="110"/>
        <end position="308"/>
    </location>
</feature>
<dbReference type="Gene3D" id="1.10.10.1200">
    <property type="entry name" value="MAGE homology domain, winged helix WH1 motif"/>
    <property type="match status" value="1"/>
</dbReference>
<feature type="region of interest" description="Disordered" evidence="1">
    <location>
        <begin position="297"/>
        <end position="322"/>
    </location>
</feature>
<dbReference type="Gene3D" id="1.10.10.1210">
    <property type="entry name" value="MAGE homology domain, winged helix WH2 motif"/>
    <property type="match status" value="1"/>
</dbReference>
<feature type="compositionally biased region" description="Low complexity" evidence="1">
    <location>
        <begin position="66"/>
        <end position="82"/>
    </location>
</feature>
<evidence type="ECO:0000259" key="2">
    <source>
        <dbReference type="PROSITE" id="PS50838"/>
    </source>
</evidence>
<protein>
    <submittedName>
        <fullName evidence="3">Melanoma-associated antigen B16</fullName>
    </submittedName>
</protein>
<dbReference type="FunFam" id="1.10.10.1210:FF:000001">
    <property type="entry name" value="melanoma-associated antigen D1"/>
    <property type="match status" value="1"/>
</dbReference>
<dbReference type="InterPro" id="IPR037445">
    <property type="entry name" value="MAGE"/>
</dbReference>
<evidence type="ECO:0000313" key="3">
    <source>
        <dbReference type="EMBL" id="ELK16556.1"/>
    </source>
</evidence>
<dbReference type="Proteomes" id="UP000010552">
    <property type="component" value="Unassembled WGS sequence"/>
</dbReference>
<dbReference type="InterPro" id="IPR041898">
    <property type="entry name" value="MAGE_WH1"/>
</dbReference>
<reference evidence="4" key="1">
    <citation type="journal article" date="2013" name="Science">
        <title>Comparative analysis of bat genomes provides insight into the evolution of flight and immunity.</title>
        <authorList>
            <person name="Zhang G."/>
            <person name="Cowled C."/>
            <person name="Shi Z."/>
            <person name="Huang Z."/>
            <person name="Bishop-Lilly K.A."/>
            <person name="Fang X."/>
            <person name="Wynne J.W."/>
            <person name="Xiong Z."/>
            <person name="Baker M.L."/>
            <person name="Zhao W."/>
            <person name="Tachedjian M."/>
            <person name="Zhu Y."/>
            <person name="Zhou P."/>
            <person name="Jiang X."/>
            <person name="Ng J."/>
            <person name="Yang L."/>
            <person name="Wu L."/>
            <person name="Xiao J."/>
            <person name="Feng Y."/>
            <person name="Chen Y."/>
            <person name="Sun X."/>
            <person name="Zhang Y."/>
            <person name="Marsh G.A."/>
            <person name="Crameri G."/>
            <person name="Broder C.C."/>
            <person name="Frey K.G."/>
            <person name="Wang L.F."/>
            <person name="Wang J."/>
        </authorList>
    </citation>
    <scope>NUCLEOTIDE SEQUENCE [LARGE SCALE GENOMIC DNA]</scope>
</reference>
<dbReference type="EMBL" id="KB030442">
    <property type="protein sequence ID" value="ELK16556.1"/>
    <property type="molecule type" value="Genomic_DNA"/>
</dbReference>
<dbReference type="FunFam" id="1.10.10.1200:FF:000007">
    <property type="entry name" value="Melanoma-associated antigen C2"/>
    <property type="match status" value="1"/>
</dbReference>
<feature type="region of interest" description="Disordered" evidence="1">
    <location>
        <begin position="1"/>
        <end position="106"/>
    </location>
</feature>
<dbReference type="InterPro" id="IPR041899">
    <property type="entry name" value="MAGE_WH2"/>
</dbReference>
<dbReference type="PANTHER" id="PTHR11736">
    <property type="entry name" value="MELANOMA-ASSOCIATED ANTIGEN MAGE ANTIGEN"/>
    <property type="match status" value="1"/>
</dbReference>
<dbReference type="GO" id="GO:0005634">
    <property type="term" value="C:nucleus"/>
    <property type="evidence" value="ECO:0007669"/>
    <property type="project" value="TreeGrafter"/>
</dbReference>
<dbReference type="GO" id="GO:0000122">
    <property type="term" value="P:negative regulation of transcription by RNA polymerase II"/>
    <property type="evidence" value="ECO:0007669"/>
    <property type="project" value="TreeGrafter"/>
</dbReference>
<dbReference type="InParanoid" id="L5KZW2"/>
<organism evidence="3 4">
    <name type="scientific">Pteropus alecto</name>
    <name type="common">Black flying fox</name>
    <dbReference type="NCBI Taxonomy" id="9402"/>
    <lineage>
        <taxon>Eukaryota</taxon>
        <taxon>Metazoa</taxon>
        <taxon>Chordata</taxon>
        <taxon>Craniata</taxon>
        <taxon>Vertebrata</taxon>
        <taxon>Euteleostomi</taxon>
        <taxon>Mammalia</taxon>
        <taxon>Eutheria</taxon>
        <taxon>Laurasiatheria</taxon>
        <taxon>Chiroptera</taxon>
        <taxon>Yinpterochiroptera</taxon>
        <taxon>Pteropodoidea</taxon>
        <taxon>Pteropodidae</taxon>
        <taxon>Pteropodinae</taxon>
        <taxon>Pteropus</taxon>
    </lineage>
</organism>
<dbReference type="Pfam" id="PF12440">
    <property type="entry name" value="MAGE_N"/>
    <property type="match status" value="1"/>
</dbReference>
<name>L5KZW2_PTEAL</name>
<dbReference type="InterPro" id="IPR021072">
    <property type="entry name" value="MAGE_N"/>
</dbReference>
<dbReference type="STRING" id="9402.L5KZW2"/>
<dbReference type="AlphaFoldDB" id="L5KZW2"/>
<dbReference type="PANTHER" id="PTHR11736:SF145">
    <property type="entry name" value="MELANOMA-ASSOCIATED ANTIGEN B16"/>
    <property type="match status" value="1"/>
</dbReference>
<proteinExistence type="predicted"/>
<evidence type="ECO:0000256" key="1">
    <source>
        <dbReference type="SAM" id="MobiDB-lite"/>
    </source>
</evidence>
<dbReference type="Pfam" id="PF01454">
    <property type="entry name" value="MAGE"/>
    <property type="match status" value="1"/>
</dbReference>
<keyword evidence="4" id="KW-1185">Reference proteome</keyword>
<accession>L5KZW2</accession>
<dbReference type="SMART" id="SM01392">
    <property type="entry name" value="MAGE_N"/>
    <property type="match status" value="1"/>
</dbReference>
<dbReference type="PROSITE" id="PS50838">
    <property type="entry name" value="MAGE"/>
    <property type="match status" value="1"/>
</dbReference>
<gene>
    <name evidence="3" type="ORF">PAL_GLEAN10002157</name>
</gene>
<dbReference type="InterPro" id="IPR002190">
    <property type="entry name" value="MHD_dom"/>
</dbReference>
<evidence type="ECO:0000313" key="4">
    <source>
        <dbReference type="Proteomes" id="UP000010552"/>
    </source>
</evidence>
<dbReference type="SMART" id="SM01373">
    <property type="entry name" value="MAGE"/>
    <property type="match status" value="1"/>
</dbReference>
<sequence>MMPFRQKNPQCSPKQSRRSHSAMQGLEVAQVSKALEETHLSSHSPEPGNSKEARSAGTPRATKGQSSHSSSIASTATSSSHSRVGSGGQKGKASTPRARPGPKNVPIDAIDKHAALLVNYMLFKYQMKEPITKADMLKIVIKEYKLHFVEIFLKACERMEMIFGLDVKEDPTNHCYVFLIKMGLTYDGMLHGEKGVPKTGILILILGVIFMKGNCATEEEVWEVLSLTGIRSGRKHFIFGEPRELITKVFVKEKYLKYRRVANSDPAKFEFLWGPRAHAEVTKMQVLEFLAKVHETDPSSFPSQYEEALQDEEERARAHISAGAVSASVGNAGSNAKSSSFSHT</sequence>
<dbReference type="eggNOG" id="KOG4562">
    <property type="taxonomic scope" value="Eukaryota"/>
</dbReference>